<dbReference type="OrthoDB" id="569879at2"/>
<name>A0A494Z7T6_9BACI</name>
<proteinExistence type="predicted"/>
<gene>
    <name evidence="2" type="ORF">D8M05_00730</name>
</gene>
<organism evidence="2 3">
    <name type="scientific">Oceanobacillus bengalensis</name>
    <dbReference type="NCBI Taxonomy" id="1435466"/>
    <lineage>
        <taxon>Bacteria</taxon>
        <taxon>Bacillati</taxon>
        <taxon>Bacillota</taxon>
        <taxon>Bacilli</taxon>
        <taxon>Bacillales</taxon>
        <taxon>Bacillaceae</taxon>
        <taxon>Oceanobacillus</taxon>
    </lineage>
</organism>
<keyword evidence="3" id="KW-1185">Reference proteome</keyword>
<reference evidence="2 3" key="1">
    <citation type="journal article" date="2015" name="Antonie Van Leeuwenhoek">
        <title>Oceanobacillus bengalensis sp. nov., a bacterium isolated from seawater of the Bay of Bengal.</title>
        <authorList>
            <person name="Yongchang O."/>
            <person name="Xiang W."/>
            <person name="Wang G."/>
        </authorList>
    </citation>
    <scope>NUCLEOTIDE SEQUENCE [LARGE SCALE GENOMIC DNA]</scope>
    <source>
        <strain evidence="2 3">MCCC 1K00260</strain>
    </source>
</reference>
<dbReference type="PROSITE" id="PS50965">
    <property type="entry name" value="NERD"/>
    <property type="match status" value="1"/>
</dbReference>
<dbReference type="InterPro" id="IPR011528">
    <property type="entry name" value="NERD"/>
</dbReference>
<dbReference type="Pfam" id="PF08378">
    <property type="entry name" value="NERD"/>
    <property type="match status" value="1"/>
</dbReference>
<protein>
    <submittedName>
        <fullName evidence="2">NERD domain-containing protein</fullName>
    </submittedName>
</protein>
<evidence type="ECO:0000313" key="2">
    <source>
        <dbReference type="EMBL" id="RKQ18672.1"/>
    </source>
</evidence>
<evidence type="ECO:0000259" key="1">
    <source>
        <dbReference type="PROSITE" id="PS50965"/>
    </source>
</evidence>
<feature type="domain" description="NERD" evidence="1">
    <location>
        <begin position="45"/>
        <end position="166"/>
    </location>
</feature>
<accession>A0A494Z7T6</accession>
<sequence length="328" mass="38606">MCIKLFVKPLQIFKYILEAEALERRISSKHPKKEQVTSFAKRHRAGYNGEKALEFPLSFLPYDDFFIFFHLRIPDHDSENCFQIDILLLNIYFILIIETKNIDGTVLFDDMGQSIRQKNNKEDIFTNPIDQVNLQHLRLLRWIREFNLPPIPIEKLVVYSNQNTLLKNLSLDKNLINIVVRKENLLSKIDQFTLKYQTKCFSENDLLSLSNELLVADSPEDECIMKKFDILKRDIIKGVFCPECRSVPMKRIHGKWNCMYCGAVSKTAHKEALKDYLLLFGEYITNRQARDFLKLESIDTTKRILHNENLEQIGVKSGRKYKLKYDFS</sequence>
<evidence type="ECO:0000313" key="3">
    <source>
        <dbReference type="Proteomes" id="UP000281813"/>
    </source>
</evidence>
<dbReference type="AlphaFoldDB" id="A0A494Z7T6"/>
<comment type="caution">
    <text evidence="2">The sequence shown here is derived from an EMBL/GenBank/DDBJ whole genome shotgun (WGS) entry which is preliminary data.</text>
</comment>
<dbReference type="EMBL" id="RBZO01000001">
    <property type="protein sequence ID" value="RKQ18672.1"/>
    <property type="molecule type" value="Genomic_DNA"/>
</dbReference>
<dbReference type="Proteomes" id="UP000281813">
    <property type="component" value="Unassembled WGS sequence"/>
</dbReference>